<dbReference type="RefSeq" id="WP_190540468.1">
    <property type="nucleotide sequence ID" value="NZ_CAWPNO010000045.1"/>
</dbReference>
<comment type="caution">
    <text evidence="2">The sequence shown here is derived from an EMBL/GenBank/DDBJ whole genome shotgun (WGS) entry which is preliminary data.</text>
</comment>
<dbReference type="InterPro" id="IPR050508">
    <property type="entry name" value="Methyltransf_Superfamily"/>
</dbReference>
<feature type="domain" description="Methyltransferase" evidence="1">
    <location>
        <begin position="48"/>
        <end position="141"/>
    </location>
</feature>
<keyword evidence="2" id="KW-0489">Methyltransferase</keyword>
<dbReference type="InterPro" id="IPR041698">
    <property type="entry name" value="Methyltransf_25"/>
</dbReference>
<keyword evidence="2" id="KW-0808">Transferase</keyword>
<keyword evidence="3" id="KW-1185">Reference proteome</keyword>
<dbReference type="PANTHER" id="PTHR42912">
    <property type="entry name" value="METHYLTRANSFERASE"/>
    <property type="match status" value="1"/>
</dbReference>
<reference evidence="2 3" key="1">
    <citation type="journal article" date="2020" name="ISME J.">
        <title>Comparative genomics reveals insights into cyanobacterial evolution and habitat adaptation.</title>
        <authorList>
            <person name="Chen M.Y."/>
            <person name="Teng W.K."/>
            <person name="Zhao L."/>
            <person name="Hu C.X."/>
            <person name="Zhou Y.K."/>
            <person name="Han B.P."/>
            <person name="Song L.R."/>
            <person name="Shu W.S."/>
        </authorList>
    </citation>
    <scope>NUCLEOTIDE SEQUENCE [LARGE SCALE GENOMIC DNA]</scope>
    <source>
        <strain evidence="2 3">FACHB-288</strain>
    </source>
</reference>
<accession>A0ABR8A7Z6</accession>
<dbReference type="GO" id="GO:0032259">
    <property type="term" value="P:methylation"/>
    <property type="evidence" value="ECO:0007669"/>
    <property type="project" value="UniProtKB-KW"/>
</dbReference>
<dbReference type="Proteomes" id="UP000658514">
    <property type="component" value="Unassembled WGS sequence"/>
</dbReference>
<dbReference type="InterPro" id="IPR029063">
    <property type="entry name" value="SAM-dependent_MTases_sf"/>
</dbReference>
<proteinExistence type="predicted"/>
<gene>
    <name evidence="2" type="ORF">H6G24_10775</name>
</gene>
<dbReference type="Gene3D" id="3.40.50.150">
    <property type="entry name" value="Vaccinia Virus protein VP39"/>
    <property type="match status" value="1"/>
</dbReference>
<name>A0ABR8A7Z6_9CYAN</name>
<dbReference type="CDD" id="cd02440">
    <property type="entry name" value="AdoMet_MTases"/>
    <property type="match status" value="1"/>
</dbReference>
<protein>
    <submittedName>
        <fullName evidence="2">Methyltransferase domain-containing protein</fullName>
    </submittedName>
</protein>
<dbReference type="Pfam" id="PF13649">
    <property type="entry name" value="Methyltransf_25"/>
    <property type="match status" value="1"/>
</dbReference>
<dbReference type="SUPFAM" id="SSF53335">
    <property type="entry name" value="S-adenosyl-L-methionine-dependent methyltransferases"/>
    <property type="match status" value="1"/>
</dbReference>
<evidence type="ECO:0000259" key="1">
    <source>
        <dbReference type="Pfam" id="PF13649"/>
    </source>
</evidence>
<sequence length="204" mass="22851">MTNDFITNKKQAFDLWAPSYDRLLPSVFYQSIHKRLLENVDLPPQPHVLDLGCGTGRLLDRLAAKFPDLRGTGLDLSPEMVRVARQRNRHRPRLIFVEGKAESLPFADGQFHAVFNTISFLHYLEPKQIFSEVARVLSPGGRFYLVDTTVKSQPELNVNLGALGKVKFYSPNQRELMGAAAGLSCVGHYYLLGPVLLTIFAKPG</sequence>
<dbReference type="GO" id="GO:0008168">
    <property type="term" value="F:methyltransferase activity"/>
    <property type="evidence" value="ECO:0007669"/>
    <property type="project" value="UniProtKB-KW"/>
</dbReference>
<dbReference type="EMBL" id="JACJQH010000014">
    <property type="protein sequence ID" value="MBD2195974.1"/>
    <property type="molecule type" value="Genomic_DNA"/>
</dbReference>
<dbReference type="PANTHER" id="PTHR42912:SF93">
    <property type="entry name" value="N6-ADENOSINE-METHYLTRANSFERASE TMT1A"/>
    <property type="match status" value="1"/>
</dbReference>
<organism evidence="2 3">
    <name type="scientific">Calothrix parietina FACHB-288</name>
    <dbReference type="NCBI Taxonomy" id="2692896"/>
    <lineage>
        <taxon>Bacteria</taxon>
        <taxon>Bacillati</taxon>
        <taxon>Cyanobacteriota</taxon>
        <taxon>Cyanophyceae</taxon>
        <taxon>Nostocales</taxon>
        <taxon>Calotrichaceae</taxon>
        <taxon>Calothrix</taxon>
    </lineage>
</organism>
<evidence type="ECO:0000313" key="3">
    <source>
        <dbReference type="Proteomes" id="UP000658514"/>
    </source>
</evidence>
<evidence type="ECO:0000313" key="2">
    <source>
        <dbReference type="EMBL" id="MBD2195974.1"/>
    </source>
</evidence>